<evidence type="ECO:0000256" key="4">
    <source>
        <dbReference type="ARBA" id="ARBA00022840"/>
    </source>
</evidence>
<dbReference type="EC" id="6.1.1.19" evidence="8"/>
<dbReference type="SUPFAM" id="SSF55190">
    <property type="entry name" value="Arginyl-tRNA synthetase (ArgRS), N-terminal 'additional' domain"/>
    <property type="match status" value="1"/>
</dbReference>
<dbReference type="Gene3D" id="1.10.730.10">
    <property type="entry name" value="Isoleucyl-tRNA Synthetase, Domain 1"/>
    <property type="match status" value="1"/>
</dbReference>
<accession>A0A3A8IVF2</accession>
<evidence type="ECO:0000313" key="13">
    <source>
        <dbReference type="Proteomes" id="UP000268094"/>
    </source>
</evidence>
<dbReference type="RefSeq" id="WP_120541783.1">
    <property type="nucleotide sequence ID" value="NZ_RAVZ01000110.1"/>
</dbReference>
<dbReference type="PANTHER" id="PTHR11956:SF11">
    <property type="entry name" value="ARGININE--TRNA LIGASE, MITOCHONDRIAL-RELATED"/>
    <property type="match status" value="1"/>
</dbReference>
<dbReference type="InterPro" id="IPR001278">
    <property type="entry name" value="Arg-tRNA-ligase"/>
</dbReference>
<dbReference type="Gene3D" id="3.40.50.620">
    <property type="entry name" value="HUPs"/>
    <property type="match status" value="1"/>
</dbReference>
<feature type="domain" description="DALR anticodon binding" evidence="10">
    <location>
        <begin position="452"/>
        <end position="573"/>
    </location>
</feature>
<comment type="subcellular location">
    <subcellularLocation>
        <location evidence="8">Cytoplasm</location>
    </subcellularLocation>
</comment>
<evidence type="ECO:0000259" key="10">
    <source>
        <dbReference type="SMART" id="SM00836"/>
    </source>
</evidence>
<keyword evidence="6 8" id="KW-0030">Aminoacyl-tRNA synthetase</keyword>
<dbReference type="FunFam" id="3.40.50.620:FF:000058">
    <property type="entry name" value="Mitochondrial arginyl-tRNA synthetase"/>
    <property type="match status" value="1"/>
</dbReference>
<dbReference type="PRINTS" id="PR01038">
    <property type="entry name" value="TRNASYNTHARG"/>
</dbReference>
<evidence type="ECO:0000256" key="2">
    <source>
        <dbReference type="ARBA" id="ARBA00022598"/>
    </source>
</evidence>
<evidence type="ECO:0000256" key="7">
    <source>
        <dbReference type="ARBA" id="ARBA00049339"/>
    </source>
</evidence>
<dbReference type="GO" id="GO:0005737">
    <property type="term" value="C:cytoplasm"/>
    <property type="evidence" value="ECO:0007669"/>
    <property type="project" value="UniProtKB-SubCell"/>
</dbReference>
<name>A0A3A8IVF2_9BACT</name>
<dbReference type="AlphaFoldDB" id="A0A3A8IVF2"/>
<dbReference type="Pfam" id="PF03485">
    <property type="entry name" value="Arg_tRNA_synt_N"/>
    <property type="match status" value="1"/>
</dbReference>
<evidence type="ECO:0000256" key="6">
    <source>
        <dbReference type="ARBA" id="ARBA00023146"/>
    </source>
</evidence>
<dbReference type="NCBIfam" id="TIGR00456">
    <property type="entry name" value="argS"/>
    <property type="match status" value="1"/>
</dbReference>
<gene>
    <name evidence="8 12" type="primary">argS</name>
    <name evidence="12" type="ORF">D7V88_17505</name>
</gene>
<keyword evidence="2 8" id="KW-0436">Ligase</keyword>
<dbReference type="InterPro" id="IPR036695">
    <property type="entry name" value="Arg-tRNA-synth_N_sf"/>
</dbReference>
<evidence type="ECO:0000256" key="5">
    <source>
        <dbReference type="ARBA" id="ARBA00022917"/>
    </source>
</evidence>
<comment type="caution">
    <text evidence="12">The sequence shown here is derived from an EMBL/GenBank/DDBJ whole genome shotgun (WGS) entry which is preliminary data.</text>
</comment>
<reference evidence="13" key="1">
    <citation type="submission" date="2018-09" db="EMBL/GenBank/DDBJ databases">
        <authorList>
            <person name="Livingstone P.G."/>
            <person name="Whitworth D.E."/>
        </authorList>
    </citation>
    <scope>NUCLEOTIDE SEQUENCE [LARGE SCALE GENOMIC DNA]</scope>
    <source>
        <strain evidence="13">CA054A</strain>
    </source>
</reference>
<evidence type="ECO:0000259" key="11">
    <source>
        <dbReference type="SMART" id="SM01016"/>
    </source>
</evidence>
<dbReference type="GO" id="GO:0005524">
    <property type="term" value="F:ATP binding"/>
    <property type="evidence" value="ECO:0007669"/>
    <property type="project" value="UniProtKB-UniRule"/>
</dbReference>
<dbReference type="GO" id="GO:0006420">
    <property type="term" value="P:arginyl-tRNA aminoacylation"/>
    <property type="evidence" value="ECO:0007669"/>
    <property type="project" value="UniProtKB-UniRule"/>
</dbReference>
<keyword evidence="3 8" id="KW-0547">Nucleotide-binding</keyword>
<dbReference type="GO" id="GO:0004814">
    <property type="term" value="F:arginine-tRNA ligase activity"/>
    <property type="evidence" value="ECO:0007669"/>
    <property type="project" value="UniProtKB-UniRule"/>
</dbReference>
<feature type="domain" description="Arginyl tRNA synthetase N-terminal" evidence="11">
    <location>
        <begin position="7"/>
        <end position="86"/>
    </location>
</feature>
<dbReference type="InterPro" id="IPR014729">
    <property type="entry name" value="Rossmann-like_a/b/a_fold"/>
</dbReference>
<organism evidence="12 13">
    <name type="scientific">Corallococcus terminator</name>
    <dbReference type="NCBI Taxonomy" id="2316733"/>
    <lineage>
        <taxon>Bacteria</taxon>
        <taxon>Pseudomonadati</taxon>
        <taxon>Myxococcota</taxon>
        <taxon>Myxococcia</taxon>
        <taxon>Myxococcales</taxon>
        <taxon>Cystobacterineae</taxon>
        <taxon>Myxococcaceae</taxon>
        <taxon>Corallococcus</taxon>
    </lineage>
</organism>
<evidence type="ECO:0000256" key="8">
    <source>
        <dbReference type="HAMAP-Rule" id="MF_00123"/>
    </source>
</evidence>
<dbReference type="InterPro" id="IPR005148">
    <property type="entry name" value="Arg-tRNA-synth_N"/>
</dbReference>
<protein>
    <recommendedName>
        <fullName evidence="8">Arginine--tRNA ligase</fullName>
        <ecNumber evidence="8">6.1.1.19</ecNumber>
    </recommendedName>
    <alternativeName>
        <fullName evidence="8">Arginyl-tRNA synthetase</fullName>
        <shortName evidence="8">ArgRS</shortName>
    </alternativeName>
</protein>
<comment type="subunit">
    <text evidence="8">Monomer.</text>
</comment>
<dbReference type="InterPro" id="IPR008909">
    <property type="entry name" value="DALR_anticod-bd"/>
</dbReference>
<evidence type="ECO:0000256" key="9">
    <source>
        <dbReference type="RuleBase" id="RU363038"/>
    </source>
</evidence>
<dbReference type="Gene3D" id="3.30.1360.70">
    <property type="entry name" value="Arginyl tRNA synthetase N-terminal domain"/>
    <property type="match status" value="1"/>
</dbReference>
<dbReference type="SUPFAM" id="SSF47323">
    <property type="entry name" value="Anticodon-binding domain of a subclass of class I aminoacyl-tRNA synthetases"/>
    <property type="match status" value="1"/>
</dbReference>
<dbReference type="OrthoDB" id="9803211at2"/>
<dbReference type="SUPFAM" id="SSF52374">
    <property type="entry name" value="Nucleotidylyl transferase"/>
    <property type="match status" value="1"/>
</dbReference>
<keyword evidence="13" id="KW-1185">Reference proteome</keyword>
<dbReference type="EMBL" id="RAVZ01000110">
    <property type="protein sequence ID" value="RKG86658.1"/>
    <property type="molecule type" value="Genomic_DNA"/>
</dbReference>
<dbReference type="Proteomes" id="UP000268094">
    <property type="component" value="Unassembled WGS sequence"/>
</dbReference>
<evidence type="ECO:0000313" key="12">
    <source>
        <dbReference type="EMBL" id="RKG86658.1"/>
    </source>
</evidence>
<keyword evidence="8" id="KW-0963">Cytoplasm</keyword>
<dbReference type="CDD" id="cd07956">
    <property type="entry name" value="Anticodon_Ia_Arg"/>
    <property type="match status" value="1"/>
</dbReference>
<proteinExistence type="inferred from homology"/>
<dbReference type="InterPro" id="IPR009080">
    <property type="entry name" value="tRNAsynth_Ia_anticodon-bd"/>
</dbReference>
<dbReference type="HAMAP" id="MF_00123">
    <property type="entry name" value="Arg_tRNA_synth"/>
    <property type="match status" value="1"/>
</dbReference>
<dbReference type="SMART" id="SM00836">
    <property type="entry name" value="DALR_1"/>
    <property type="match status" value="1"/>
</dbReference>
<dbReference type="InterPro" id="IPR035684">
    <property type="entry name" value="ArgRS_core"/>
</dbReference>
<evidence type="ECO:0000256" key="3">
    <source>
        <dbReference type="ARBA" id="ARBA00022741"/>
    </source>
</evidence>
<dbReference type="PANTHER" id="PTHR11956">
    <property type="entry name" value="ARGINYL-TRNA SYNTHETASE"/>
    <property type="match status" value="1"/>
</dbReference>
<comment type="caution">
    <text evidence="8">Lacks conserved residue(s) required for the propagation of feature annotation.</text>
</comment>
<dbReference type="SMART" id="SM01016">
    <property type="entry name" value="Arg_tRNA_synt_N"/>
    <property type="match status" value="1"/>
</dbReference>
<evidence type="ECO:0000256" key="1">
    <source>
        <dbReference type="ARBA" id="ARBA00005594"/>
    </source>
</evidence>
<dbReference type="Pfam" id="PF00750">
    <property type="entry name" value="tRNA-synt_1d"/>
    <property type="match status" value="1"/>
</dbReference>
<sequence length="573" mass="63245">MSTSVYSRYRAAFAQALAGALGVPASDIDAQVKPADPAHGDLSFATFPLAKAQKKAPPAIAAALAQSLQVPGLEVKAVGPYVNARFLPLPFTQEVIDSVRRAGVAYGSDAEEGKGRTVVIDYSSPNIAKPIGFHHIRTTFLGHCIANLYRALGWRVEGVNYLGDWGKQFGLVAVGFQEFGKEELREDMAHLVQVYVQANKRAGEDPAFDEKAREFFRRMEANEPEAMKLWNQFRETSLKGFKRIYKRMGIDFEHIEGESRYQGRMDAVIAQIAKKPGVKESQGAIIVDMPYAENEPPVLLKKNDGSTLYATRDLAAAEDRHARFNFDKSLYVVAQDQALHFRQVFRTLTEMGQPWADKCIHVPFGRIHGMSTRKGQVVELDQVLDESKERVLKLVEANIASGNLVTDDPDGLAEQIGLGAIVFGDLKHNRASDYTFDWDEVTSPEGHTGPYLQYAHARSATVLRKGGGVPASYDPALLTLPEEQALVRELMRLPDTVRAAAEQYEPSLVARLLLDVAAAYSRYYTAGNKDREKRILVEDNDALRAARLALTDATRITLAAGLTLLGIPTPENM</sequence>
<comment type="catalytic activity">
    <reaction evidence="7 8">
        <text>tRNA(Arg) + L-arginine + ATP = L-arginyl-tRNA(Arg) + AMP + diphosphate</text>
        <dbReference type="Rhea" id="RHEA:20301"/>
        <dbReference type="Rhea" id="RHEA-COMP:9658"/>
        <dbReference type="Rhea" id="RHEA-COMP:9673"/>
        <dbReference type="ChEBI" id="CHEBI:30616"/>
        <dbReference type="ChEBI" id="CHEBI:32682"/>
        <dbReference type="ChEBI" id="CHEBI:33019"/>
        <dbReference type="ChEBI" id="CHEBI:78442"/>
        <dbReference type="ChEBI" id="CHEBI:78513"/>
        <dbReference type="ChEBI" id="CHEBI:456215"/>
        <dbReference type="EC" id="6.1.1.19"/>
    </reaction>
</comment>
<dbReference type="Pfam" id="PF05746">
    <property type="entry name" value="DALR_1"/>
    <property type="match status" value="1"/>
</dbReference>
<keyword evidence="5 8" id="KW-0648">Protein biosynthesis</keyword>
<keyword evidence="4 8" id="KW-0067">ATP-binding</keyword>
<comment type="similarity">
    <text evidence="1 8 9">Belongs to the class-I aminoacyl-tRNA synthetase family.</text>
</comment>